<gene>
    <name evidence="3" type="ORF">FSP39_008842</name>
</gene>
<dbReference type="InterPro" id="IPR043535">
    <property type="entry name" value="TEDC1"/>
</dbReference>
<sequence length="454" mass="52809">MAQVRETIELLTNLLTENGTSKTKAELFRLAKFNKDEATLPFWRLLFELLYFCRYGVMDEVAVKAYSELTTEELIVYVKQEMQERGFLSREFSALPNSAESGSRELLLGMAWLLCKEDIIDKFMDKCASPIDDEPVSYFQPNVVERSKNSNQELASQSLKPAQKVQQLQLLNGKLRMSLRRLYALQRERTKLQHQIHECTEGVSLSADRNHLSSMEVHMLRHPELLKKIMSLLEKDNDRLQHLLLWKDKEEIFWKWMESVLDLKLQEMTGRPDDLDMVYYNIPPDCVRQMESAREELEEAVLKYETIIEKMEDMWESKVEEVTTEELDKLLASINMEISLQKANLTLGNMEDRIHHYKEPRLIYARNSAKNKLTNVTGGSNYGTGSNKYSASRQGQGDFCDVPIDIQNEISALESQLQRLELETERKRSRYRAELDNMACSIPEVICIEPMPRS</sequence>
<dbReference type="PANTHER" id="PTHR35076:SF1">
    <property type="entry name" value="TUBULIN EPSILON AND DELTA COMPLEX PROTEIN 1"/>
    <property type="match status" value="1"/>
</dbReference>
<dbReference type="Proteomes" id="UP001186944">
    <property type="component" value="Unassembled WGS sequence"/>
</dbReference>
<comment type="caution">
    <text evidence="3">The sequence shown here is derived from an EMBL/GenBank/DDBJ whole genome shotgun (WGS) entry which is preliminary data.</text>
</comment>
<dbReference type="AlphaFoldDB" id="A0AA88XZ83"/>
<keyword evidence="1" id="KW-0175">Coiled coil</keyword>
<accession>A0AA88XZ83</accession>
<keyword evidence="4" id="KW-1185">Reference proteome</keyword>
<name>A0AA88XZ83_PINIB</name>
<dbReference type="InterPro" id="IPR027996">
    <property type="entry name" value="TEDC1_dom"/>
</dbReference>
<protein>
    <recommendedName>
        <fullName evidence="2">Tubulin epsilon and delta complex protein 1 domain-containing protein</fullName>
    </recommendedName>
</protein>
<feature type="domain" description="Tubulin epsilon and delta complex protein 1" evidence="2">
    <location>
        <begin position="86"/>
        <end position="262"/>
    </location>
</feature>
<dbReference type="EMBL" id="VSWD01000009">
    <property type="protein sequence ID" value="KAK3092916.1"/>
    <property type="molecule type" value="Genomic_DNA"/>
</dbReference>
<evidence type="ECO:0000313" key="3">
    <source>
        <dbReference type="EMBL" id="KAK3092916.1"/>
    </source>
</evidence>
<evidence type="ECO:0000259" key="2">
    <source>
        <dbReference type="Pfam" id="PF14970"/>
    </source>
</evidence>
<dbReference type="Pfam" id="PF14970">
    <property type="entry name" value="TEDC1"/>
    <property type="match status" value="1"/>
</dbReference>
<organism evidence="3 4">
    <name type="scientific">Pinctada imbricata</name>
    <name type="common">Atlantic pearl-oyster</name>
    <name type="synonym">Pinctada martensii</name>
    <dbReference type="NCBI Taxonomy" id="66713"/>
    <lineage>
        <taxon>Eukaryota</taxon>
        <taxon>Metazoa</taxon>
        <taxon>Spiralia</taxon>
        <taxon>Lophotrochozoa</taxon>
        <taxon>Mollusca</taxon>
        <taxon>Bivalvia</taxon>
        <taxon>Autobranchia</taxon>
        <taxon>Pteriomorphia</taxon>
        <taxon>Pterioida</taxon>
        <taxon>Pterioidea</taxon>
        <taxon>Pteriidae</taxon>
        <taxon>Pinctada</taxon>
    </lineage>
</organism>
<evidence type="ECO:0000313" key="4">
    <source>
        <dbReference type="Proteomes" id="UP001186944"/>
    </source>
</evidence>
<proteinExistence type="predicted"/>
<evidence type="ECO:0000256" key="1">
    <source>
        <dbReference type="SAM" id="Coils"/>
    </source>
</evidence>
<dbReference type="PANTHER" id="PTHR35076">
    <property type="entry name" value="TUBULIN EPSILON AND DELTA COMPLEX PROTEIN 1"/>
    <property type="match status" value="1"/>
</dbReference>
<feature type="coiled-coil region" evidence="1">
    <location>
        <begin position="287"/>
        <end position="314"/>
    </location>
</feature>
<reference evidence="3" key="1">
    <citation type="submission" date="2019-08" db="EMBL/GenBank/DDBJ databases">
        <title>The improved chromosome-level genome for the pearl oyster Pinctada fucata martensii using PacBio sequencing and Hi-C.</title>
        <authorList>
            <person name="Zheng Z."/>
        </authorList>
    </citation>
    <scope>NUCLEOTIDE SEQUENCE</scope>
    <source>
        <strain evidence="3">ZZ-2019</strain>
        <tissue evidence="3">Adductor muscle</tissue>
    </source>
</reference>